<dbReference type="InterPro" id="IPR002692">
    <property type="entry name" value="S45"/>
</dbReference>
<evidence type="ECO:0000313" key="1">
    <source>
        <dbReference type="EMBL" id="CAK88130.1"/>
    </source>
</evidence>
<dbReference type="SUPFAM" id="SSF56235">
    <property type="entry name" value="N-terminal nucleophile aminohydrolases (Ntn hydrolases)"/>
    <property type="match status" value="1"/>
</dbReference>
<dbReference type="Pfam" id="PF01804">
    <property type="entry name" value="Penicil_amidase"/>
    <property type="match status" value="1"/>
</dbReference>
<dbReference type="EMBL" id="CT868649">
    <property type="protein sequence ID" value="CAK88130.1"/>
    <property type="molecule type" value="Genomic_DNA"/>
</dbReference>
<protein>
    <submittedName>
        <fullName evidence="1">Uncharacterized protein</fullName>
    </submittedName>
</protein>
<dbReference type="PANTHER" id="PTHR34218:SF4">
    <property type="entry name" value="ACYL-HOMOSERINE LACTONE ACYLASE QUIP"/>
    <property type="match status" value="1"/>
</dbReference>
<dbReference type="Proteomes" id="UP000000600">
    <property type="component" value="Unassembled WGS sequence"/>
</dbReference>
<sequence>MQYVQKKFGNQPTDWKWGSLHNQLFPQALSDTPYGFIFERKIPYHTNRRSVAVSQYELDGSFNGKTGLNYKQIISMDSEESLYLQLIQEQKAIPLLNFTLIK</sequence>
<dbReference type="HOGENOM" id="CLU_2282908_0_0_1"/>
<dbReference type="GO" id="GO:0017000">
    <property type="term" value="P:antibiotic biosynthetic process"/>
    <property type="evidence" value="ECO:0007669"/>
    <property type="project" value="InterPro"/>
</dbReference>
<proteinExistence type="predicted"/>
<gene>
    <name evidence="1" type="ORF">GSPATT00003098001</name>
</gene>
<dbReference type="KEGG" id="ptm:GSPATT00003098001"/>
<dbReference type="GeneID" id="5041312"/>
<dbReference type="RefSeq" id="XP_001455527.1">
    <property type="nucleotide sequence ID" value="XM_001455490.1"/>
</dbReference>
<name>A0DYL3_PARTE</name>
<dbReference type="OrthoDB" id="330152at2759"/>
<dbReference type="AlphaFoldDB" id="A0DYL3"/>
<keyword evidence="2" id="KW-1185">Reference proteome</keyword>
<accession>A0DYL3</accession>
<dbReference type="PANTHER" id="PTHR34218">
    <property type="entry name" value="PEPTIDASE S45 PENICILLIN AMIDASE"/>
    <property type="match status" value="1"/>
</dbReference>
<evidence type="ECO:0000313" key="2">
    <source>
        <dbReference type="Proteomes" id="UP000000600"/>
    </source>
</evidence>
<dbReference type="InterPro" id="IPR029055">
    <property type="entry name" value="Ntn_hydrolases_N"/>
</dbReference>
<dbReference type="GO" id="GO:0016787">
    <property type="term" value="F:hydrolase activity"/>
    <property type="evidence" value="ECO:0007669"/>
    <property type="project" value="InterPro"/>
</dbReference>
<organism evidence="1 2">
    <name type="scientific">Paramecium tetraurelia</name>
    <dbReference type="NCBI Taxonomy" id="5888"/>
    <lineage>
        <taxon>Eukaryota</taxon>
        <taxon>Sar</taxon>
        <taxon>Alveolata</taxon>
        <taxon>Ciliophora</taxon>
        <taxon>Intramacronucleata</taxon>
        <taxon>Oligohymenophorea</taxon>
        <taxon>Peniculida</taxon>
        <taxon>Parameciidae</taxon>
        <taxon>Paramecium</taxon>
    </lineage>
</organism>
<dbReference type="InParanoid" id="A0DYL3"/>
<reference evidence="1 2" key="1">
    <citation type="journal article" date="2006" name="Nature">
        <title>Global trends of whole-genome duplications revealed by the ciliate Paramecium tetraurelia.</title>
        <authorList>
            <consortium name="Genoscope"/>
            <person name="Aury J.-M."/>
            <person name="Jaillon O."/>
            <person name="Duret L."/>
            <person name="Noel B."/>
            <person name="Jubin C."/>
            <person name="Porcel B.M."/>
            <person name="Segurens B."/>
            <person name="Daubin V."/>
            <person name="Anthouard V."/>
            <person name="Aiach N."/>
            <person name="Arnaiz O."/>
            <person name="Billaut A."/>
            <person name="Beisson J."/>
            <person name="Blanc I."/>
            <person name="Bouhouche K."/>
            <person name="Camara F."/>
            <person name="Duharcourt S."/>
            <person name="Guigo R."/>
            <person name="Gogendeau D."/>
            <person name="Katinka M."/>
            <person name="Keller A.-M."/>
            <person name="Kissmehl R."/>
            <person name="Klotz C."/>
            <person name="Koll F."/>
            <person name="Le Moue A."/>
            <person name="Lepere C."/>
            <person name="Malinsky S."/>
            <person name="Nowacki M."/>
            <person name="Nowak J.K."/>
            <person name="Plattner H."/>
            <person name="Poulain J."/>
            <person name="Ruiz F."/>
            <person name="Serrano V."/>
            <person name="Zagulski M."/>
            <person name="Dessen P."/>
            <person name="Betermier M."/>
            <person name="Weissenbach J."/>
            <person name="Scarpelli C."/>
            <person name="Schachter V."/>
            <person name="Sperling L."/>
            <person name="Meyer E."/>
            <person name="Cohen J."/>
            <person name="Wincker P."/>
        </authorList>
    </citation>
    <scope>NUCLEOTIDE SEQUENCE [LARGE SCALE GENOMIC DNA]</scope>
    <source>
        <strain evidence="1 2">Stock d4-2</strain>
    </source>
</reference>